<accession>A0AB40CMX8</accession>
<dbReference type="Pfam" id="PF14223">
    <property type="entry name" value="Retrotran_gag_2"/>
    <property type="match status" value="1"/>
</dbReference>
<evidence type="ECO:0000259" key="2">
    <source>
        <dbReference type="Pfam" id="PF22936"/>
    </source>
</evidence>
<dbReference type="Pfam" id="PF22936">
    <property type="entry name" value="Pol_BBD"/>
    <property type="match status" value="1"/>
</dbReference>
<sequence>MLRLEHDQSELVTLCCVGPGKQIEICDSARTMFVSSGCMNCDASLACTSCLVIVSKDLWKLVEKGFSEEGDATRINESLKKDAKAMYLIQRALDPRILVRIFEAKTAKEAWDIIKTEFQGDSDNSNIQLHALQREFDAVKMKHGESVQDFVSRILDISVHSIIEAKDLNTLTVEQLSGSLKNHEAILNIEGTHLEGEKALHAGRGSLHHFDGPNRGGRGRGRHPFRGRGRGLGRSIETGRTEPVHGAESSKNYKSVQCFICKKFGHVKAQCWYRNKEANIVKEEKEKGKEYEEVAFMAISEEPKTGGIWLIDSGCSNIMTGEKSLFQNIEVTPSHSIKVGDGKTLMVEGIGKSDSPAQAKERSQA</sequence>
<organism evidence="3 4">
    <name type="scientific">Dioscorea cayennensis subsp. rotundata</name>
    <name type="common">White Guinea yam</name>
    <name type="synonym">Dioscorea rotundata</name>
    <dbReference type="NCBI Taxonomy" id="55577"/>
    <lineage>
        <taxon>Eukaryota</taxon>
        <taxon>Viridiplantae</taxon>
        <taxon>Streptophyta</taxon>
        <taxon>Embryophyta</taxon>
        <taxon>Tracheophyta</taxon>
        <taxon>Spermatophyta</taxon>
        <taxon>Magnoliopsida</taxon>
        <taxon>Liliopsida</taxon>
        <taxon>Dioscoreales</taxon>
        <taxon>Dioscoreaceae</taxon>
        <taxon>Dioscorea</taxon>
    </lineage>
</organism>
<keyword evidence="3" id="KW-1185">Reference proteome</keyword>
<dbReference type="SUPFAM" id="SSF57756">
    <property type="entry name" value="Retrovirus zinc finger-like domains"/>
    <property type="match status" value="1"/>
</dbReference>
<dbReference type="GO" id="GO:0008270">
    <property type="term" value="F:zinc ion binding"/>
    <property type="evidence" value="ECO:0007669"/>
    <property type="project" value="InterPro"/>
</dbReference>
<dbReference type="InterPro" id="IPR054722">
    <property type="entry name" value="PolX-like_BBD"/>
</dbReference>
<name>A0AB40CMX8_DIOCR</name>
<evidence type="ECO:0000313" key="4">
    <source>
        <dbReference type="RefSeq" id="XP_039139947.1"/>
    </source>
</evidence>
<feature type="region of interest" description="Disordered" evidence="1">
    <location>
        <begin position="208"/>
        <end position="247"/>
    </location>
</feature>
<dbReference type="InterPro" id="IPR036875">
    <property type="entry name" value="Znf_CCHC_sf"/>
</dbReference>
<evidence type="ECO:0000313" key="3">
    <source>
        <dbReference type="Proteomes" id="UP001515500"/>
    </source>
</evidence>
<reference evidence="4" key="1">
    <citation type="submission" date="2025-08" db="UniProtKB">
        <authorList>
            <consortium name="RefSeq"/>
        </authorList>
    </citation>
    <scope>IDENTIFICATION</scope>
</reference>
<dbReference type="PANTHER" id="PTHR35317:SF35">
    <property type="entry name" value="DUF4219 DOMAIN-CONTAINING PROTEIN"/>
    <property type="match status" value="1"/>
</dbReference>
<feature type="compositionally biased region" description="Basic residues" evidence="1">
    <location>
        <begin position="217"/>
        <end position="231"/>
    </location>
</feature>
<evidence type="ECO:0000256" key="1">
    <source>
        <dbReference type="SAM" id="MobiDB-lite"/>
    </source>
</evidence>
<dbReference type="GeneID" id="120277253"/>
<dbReference type="PANTHER" id="PTHR35317">
    <property type="entry name" value="OS04G0629600 PROTEIN"/>
    <property type="match status" value="1"/>
</dbReference>
<dbReference type="Proteomes" id="UP001515500">
    <property type="component" value="Chromosome 15"/>
</dbReference>
<protein>
    <submittedName>
        <fullName evidence="4">Uncharacterized protein LOC120277253</fullName>
    </submittedName>
</protein>
<dbReference type="GO" id="GO:0003676">
    <property type="term" value="F:nucleic acid binding"/>
    <property type="evidence" value="ECO:0007669"/>
    <property type="project" value="InterPro"/>
</dbReference>
<gene>
    <name evidence="4" type="primary">LOC120277253</name>
</gene>
<dbReference type="AlphaFoldDB" id="A0AB40CMX8"/>
<dbReference type="RefSeq" id="XP_039139947.1">
    <property type="nucleotide sequence ID" value="XM_039284013.1"/>
</dbReference>
<feature type="domain" description="Retrovirus-related Pol polyprotein from transposon TNT 1-94-like beta-barrel" evidence="2">
    <location>
        <begin position="309"/>
        <end position="352"/>
    </location>
</feature>
<proteinExistence type="predicted"/>